<dbReference type="GO" id="GO:0005634">
    <property type="term" value="C:nucleus"/>
    <property type="evidence" value="ECO:0007669"/>
    <property type="project" value="TreeGrafter"/>
</dbReference>
<protein>
    <recommendedName>
        <fullName evidence="2">Probable RNA-binding protein EIF1AD</fullName>
    </recommendedName>
    <alternativeName>
        <fullName evidence="4">Eukaryotic translation initiation factor 1A domain-containing protein</fullName>
    </alternativeName>
</protein>
<evidence type="ECO:0000256" key="1">
    <source>
        <dbReference type="ARBA" id="ARBA00007340"/>
    </source>
</evidence>
<dbReference type="Proteomes" id="UP000494256">
    <property type="component" value="Unassembled WGS sequence"/>
</dbReference>
<comment type="similarity">
    <text evidence="1">Belongs to the EIF1AD family.</text>
</comment>
<evidence type="ECO:0000256" key="2">
    <source>
        <dbReference type="ARBA" id="ARBA00020989"/>
    </source>
</evidence>
<dbReference type="AlphaFoldDB" id="A0A8S0Z051"/>
<dbReference type="PANTHER" id="PTHR21641:SF0">
    <property type="entry name" value="RNA-BINDING PROTEIN EIF1AD-RELATED"/>
    <property type="match status" value="1"/>
</dbReference>
<organism evidence="7 8">
    <name type="scientific">Arctia plantaginis</name>
    <name type="common">Wood tiger moth</name>
    <name type="synonym">Phalaena plantaginis</name>
    <dbReference type="NCBI Taxonomy" id="874455"/>
    <lineage>
        <taxon>Eukaryota</taxon>
        <taxon>Metazoa</taxon>
        <taxon>Ecdysozoa</taxon>
        <taxon>Arthropoda</taxon>
        <taxon>Hexapoda</taxon>
        <taxon>Insecta</taxon>
        <taxon>Pterygota</taxon>
        <taxon>Neoptera</taxon>
        <taxon>Endopterygota</taxon>
        <taxon>Lepidoptera</taxon>
        <taxon>Glossata</taxon>
        <taxon>Ditrysia</taxon>
        <taxon>Noctuoidea</taxon>
        <taxon>Erebidae</taxon>
        <taxon>Arctiinae</taxon>
        <taxon>Arctia</taxon>
    </lineage>
</organism>
<dbReference type="EMBL" id="CADEBD010000226">
    <property type="protein sequence ID" value="CAB3225510.1"/>
    <property type="molecule type" value="Genomic_DNA"/>
</dbReference>
<gene>
    <name evidence="7" type="ORF">APLA_LOCUS2264</name>
</gene>
<accession>A0A8S0Z051</accession>
<dbReference type="SUPFAM" id="SSF50249">
    <property type="entry name" value="Nucleic acid-binding proteins"/>
    <property type="match status" value="1"/>
</dbReference>
<dbReference type="OrthoDB" id="10252139at2759"/>
<dbReference type="InterPro" id="IPR012340">
    <property type="entry name" value="NA-bd_OB-fold"/>
</dbReference>
<evidence type="ECO:0000256" key="5">
    <source>
        <dbReference type="SAM" id="MobiDB-lite"/>
    </source>
</evidence>
<evidence type="ECO:0000256" key="3">
    <source>
        <dbReference type="ARBA" id="ARBA00022884"/>
    </source>
</evidence>
<feature type="region of interest" description="Disordered" evidence="5">
    <location>
        <begin position="148"/>
        <end position="167"/>
    </location>
</feature>
<dbReference type="Gene3D" id="2.40.50.140">
    <property type="entry name" value="Nucleic acid-binding proteins"/>
    <property type="match status" value="1"/>
</dbReference>
<keyword evidence="3" id="KW-0694">RNA-binding</keyword>
<dbReference type="PANTHER" id="PTHR21641">
    <property type="entry name" value="TRANSLATION INITIATION FACTOR-RELATED"/>
    <property type="match status" value="1"/>
</dbReference>
<feature type="compositionally biased region" description="Acidic residues" evidence="5">
    <location>
        <begin position="150"/>
        <end position="160"/>
    </location>
</feature>
<proteinExistence type="inferred from homology"/>
<dbReference type="GO" id="GO:0003743">
    <property type="term" value="F:translation initiation factor activity"/>
    <property type="evidence" value="ECO:0007669"/>
    <property type="project" value="InterPro"/>
</dbReference>
<evidence type="ECO:0000256" key="4">
    <source>
        <dbReference type="ARBA" id="ARBA00031998"/>
    </source>
</evidence>
<dbReference type="InterPro" id="IPR039294">
    <property type="entry name" value="EIF1AD"/>
</dbReference>
<dbReference type="InterPro" id="IPR001253">
    <property type="entry name" value="TIF_eIF-1A"/>
</dbReference>
<feature type="domain" description="S1-like" evidence="6">
    <location>
        <begin position="25"/>
        <end position="87"/>
    </location>
</feature>
<evidence type="ECO:0000313" key="8">
    <source>
        <dbReference type="Proteomes" id="UP000494256"/>
    </source>
</evidence>
<comment type="caution">
    <text evidence="7">The sequence shown here is derived from an EMBL/GenBank/DDBJ whole genome shotgun (WGS) entry which is preliminary data.</text>
</comment>
<dbReference type="Pfam" id="PF01176">
    <property type="entry name" value="eIF-1a"/>
    <property type="match status" value="1"/>
</dbReference>
<dbReference type="GO" id="GO:0003723">
    <property type="term" value="F:RNA binding"/>
    <property type="evidence" value="ECO:0007669"/>
    <property type="project" value="UniProtKB-KW"/>
</dbReference>
<evidence type="ECO:0000313" key="7">
    <source>
        <dbReference type="EMBL" id="CAB3225510.1"/>
    </source>
</evidence>
<dbReference type="InterPro" id="IPR006196">
    <property type="entry name" value="RNA-binding_domain_S1_IF1"/>
</dbReference>
<evidence type="ECO:0000259" key="6">
    <source>
        <dbReference type="Pfam" id="PF01176"/>
    </source>
</evidence>
<sequence length="167" mass="19190">MSEYTKRKYVQLESLRKDFELPKENQSVVKILASRGRHLHEVTTPSGEIYLVSMPVKFRNKIFARNGSYVLIEPIAEGKKVKGEIVQILNKTSIKNYKENHVWPPEFEEAVEKSDTNVINTNVSTNESNDDDLFVNTNYKRPAVIYITDDSSDSDSDDSDSDKNEER</sequence>
<reference evidence="7 8" key="1">
    <citation type="submission" date="2020-04" db="EMBL/GenBank/DDBJ databases">
        <authorList>
            <person name="Wallbank WR R."/>
            <person name="Pardo Diaz C."/>
            <person name="Kozak K."/>
            <person name="Martin S."/>
            <person name="Jiggins C."/>
            <person name="Moest M."/>
            <person name="Warren A I."/>
            <person name="Byers J.R.P. K."/>
            <person name="Montejo-Kovacevich G."/>
            <person name="Yen C E."/>
        </authorList>
    </citation>
    <scope>NUCLEOTIDE SEQUENCE [LARGE SCALE GENOMIC DNA]</scope>
</reference>
<name>A0A8S0Z051_ARCPL</name>
<dbReference type="SMART" id="SM00652">
    <property type="entry name" value="eIF1a"/>
    <property type="match status" value="1"/>
</dbReference>